<gene>
    <name evidence="2" type="ORF">METZ01_LOCUS77495</name>
</gene>
<dbReference type="SUPFAM" id="SSF55326">
    <property type="entry name" value="PurM N-terminal domain-like"/>
    <property type="match status" value="1"/>
</dbReference>
<dbReference type="InterPro" id="IPR036676">
    <property type="entry name" value="PurM-like_C_sf"/>
</dbReference>
<sequence length="282" mass="31325">VVVKVDTLVESTDMPYGTKLEDAARKSIISCVSDFAAKGVEPNFGIVSLTIPKRYSNTKIENLATGFAKAAKEFHIKILGGDTNEGTELVISFSLFGITEKIVKRKGAKSNDIIITSGPFGYSSAGLNILLKNKKYSKRFGVKAKKTVFRPDCKLVFGLKNKNYFSSAMDSSDGLSTTLIEMSNQSKSKFIINKLPTEADVVDFANSNKLNIKNLIFNGGEEYEIVSTINPRHITRVKKYAKKHHIRLYEIGFVSKGSGVFYQENNKLTRIKDGGWQHFQKS</sequence>
<reference evidence="2" key="1">
    <citation type="submission" date="2018-05" db="EMBL/GenBank/DDBJ databases">
        <authorList>
            <person name="Lanie J.A."/>
            <person name="Ng W.-L."/>
            <person name="Kazmierczak K.M."/>
            <person name="Andrzejewski T.M."/>
            <person name="Davidsen T.M."/>
            <person name="Wayne K.J."/>
            <person name="Tettelin H."/>
            <person name="Glass J.I."/>
            <person name="Rusch D."/>
            <person name="Podicherti R."/>
            <person name="Tsui H.-C.T."/>
            <person name="Winkler M.E."/>
        </authorList>
    </citation>
    <scope>NUCLEOTIDE SEQUENCE</scope>
</reference>
<dbReference type="InterPro" id="IPR006283">
    <property type="entry name" value="ThiL-like"/>
</dbReference>
<feature type="non-terminal residue" evidence="2">
    <location>
        <position position="1"/>
    </location>
</feature>
<dbReference type="PANTHER" id="PTHR30270">
    <property type="entry name" value="THIAMINE-MONOPHOSPHATE KINASE"/>
    <property type="match status" value="1"/>
</dbReference>
<dbReference type="GO" id="GO:0009030">
    <property type="term" value="F:thiamine-phosphate kinase activity"/>
    <property type="evidence" value="ECO:0007669"/>
    <property type="project" value="InterPro"/>
</dbReference>
<dbReference type="InterPro" id="IPR036921">
    <property type="entry name" value="PurM-like_N_sf"/>
</dbReference>
<dbReference type="Pfam" id="PF00586">
    <property type="entry name" value="AIRS"/>
    <property type="match status" value="1"/>
</dbReference>
<dbReference type="EMBL" id="UINC01005964">
    <property type="protein sequence ID" value="SVA24641.1"/>
    <property type="molecule type" value="Genomic_DNA"/>
</dbReference>
<feature type="domain" description="PurM-like N-terminal" evidence="1">
    <location>
        <begin position="1"/>
        <end position="98"/>
    </location>
</feature>
<evidence type="ECO:0000313" key="2">
    <source>
        <dbReference type="EMBL" id="SVA24641.1"/>
    </source>
</evidence>
<evidence type="ECO:0000259" key="1">
    <source>
        <dbReference type="Pfam" id="PF00586"/>
    </source>
</evidence>
<dbReference type="InterPro" id="IPR016188">
    <property type="entry name" value="PurM-like_N"/>
</dbReference>
<dbReference type="Gene3D" id="3.30.1330.10">
    <property type="entry name" value="PurM-like, N-terminal domain"/>
    <property type="match status" value="1"/>
</dbReference>
<dbReference type="PANTHER" id="PTHR30270:SF0">
    <property type="entry name" value="THIAMINE-MONOPHOSPHATE KINASE"/>
    <property type="match status" value="1"/>
</dbReference>
<dbReference type="CDD" id="cd02194">
    <property type="entry name" value="ThiL"/>
    <property type="match status" value="1"/>
</dbReference>
<dbReference type="PIRSF" id="PIRSF005303">
    <property type="entry name" value="Thiam_monoph_kin"/>
    <property type="match status" value="1"/>
</dbReference>
<dbReference type="NCBIfam" id="TIGR01379">
    <property type="entry name" value="thiL"/>
    <property type="match status" value="1"/>
</dbReference>
<dbReference type="AlphaFoldDB" id="A0A381UA68"/>
<name>A0A381UA68_9ZZZZ</name>
<proteinExistence type="predicted"/>
<organism evidence="2">
    <name type="scientific">marine metagenome</name>
    <dbReference type="NCBI Taxonomy" id="408172"/>
    <lineage>
        <taxon>unclassified sequences</taxon>
        <taxon>metagenomes</taxon>
        <taxon>ecological metagenomes</taxon>
    </lineage>
</organism>
<dbReference type="Gene3D" id="3.90.650.10">
    <property type="entry name" value="PurM-like C-terminal domain"/>
    <property type="match status" value="1"/>
</dbReference>
<dbReference type="SUPFAM" id="SSF56042">
    <property type="entry name" value="PurM C-terminal domain-like"/>
    <property type="match status" value="1"/>
</dbReference>
<accession>A0A381UA68</accession>
<dbReference type="GO" id="GO:0009228">
    <property type="term" value="P:thiamine biosynthetic process"/>
    <property type="evidence" value="ECO:0007669"/>
    <property type="project" value="InterPro"/>
</dbReference>
<protein>
    <recommendedName>
        <fullName evidence="1">PurM-like N-terminal domain-containing protein</fullName>
    </recommendedName>
</protein>